<dbReference type="GO" id="GO:0016805">
    <property type="term" value="F:dipeptidase activity"/>
    <property type="evidence" value="ECO:0007669"/>
    <property type="project" value="InterPro"/>
</dbReference>
<dbReference type="InterPro" id="IPR036264">
    <property type="entry name" value="Bact_exopeptidase_dim_dom"/>
</dbReference>
<comment type="caution">
    <text evidence="2">The sequence shown here is derived from an EMBL/GenBank/DDBJ whole genome shotgun (WGS) entry which is preliminary data.</text>
</comment>
<dbReference type="InterPro" id="IPR052030">
    <property type="entry name" value="Peptidase_M20/M20A_hydrolases"/>
</dbReference>
<dbReference type="InterPro" id="IPR017144">
    <property type="entry name" value="Xaa-Arg_dipeptidase"/>
</dbReference>
<comment type="similarity">
    <text evidence="1">Belongs to the peptidase M20A family.</text>
</comment>
<evidence type="ECO:0000256" key="1">
    <source>
        <dbReference type="PIRNR" id="PIRNR037226"/>
    </source>
</evidence>
<dbReference type="GO" id="GO:0046657">
    <property type="term" value="P:folic acid catabolic process"/>
    <property type="evidence" value="ECO:0007669"/>
    <property type="project" value="TreeGrafter"/>
</dbReference>
<dbReference type="Proteomes" id="UP000037210">
    <property type="component" value="Unassembled WGS sequence"/>
</dbReference>
<dbReference type="PANTHER" id="PTHR30575:SF0">
    <property type="entry name" value="XAA-ARG DIPEPTIDASE"/>
    <property type="match status" value="1"/>
</dbReference>
<dbReference type="InterPro" id="IPR002933">
    <property type="entry name" value="Peptidase_M20"/>
</dbReference>
<organism evidence="2 3">
    <name type="scientific">miscellaneous Crenarchaeota group-15 archaeon DG-45</name>
    <dbReference type="NCBI Taxonomy" id="1685127"/>
    <lineage>
        <taxon>Archaea</taxon>
        <taxon>Candidatus Bathyarchaeota</taxon>
        <taxon>MCG-15</taxon>
    </lineage>
</organism>
<dbReference type="SUPFAM" id="SSF55031">
    <property type="entry name" value="Bacterial exopeptidase dimerisation domain"/>
    <property type="match status" value="1"/>
</dbReference>
<evidence type="ECO:0000313" key="3">
    <source>
        <dbReference type="Proteomes" id="UP000037210"/>
    </source>
</evidence>
<dbReference type="Pfam" id="PF01546">
    <property type="entry name" value="Peptidase_M20"/>
    <property type="match status" value="1"/>
</dbReference>
<reference evidence="2 3" key="1">
    <citation type="submission" date="2015-06" db="EMBL/GenBank/DDBJ databases">
        <title>New insights into the roles of widespread benthic archaea in carbon and nitrogen cycling.</title>
        <authorList>
            <person name="Lazar C.S."/>
            <person name="Baker B.J."/>
            <person name="Seitz K.W."/>
            <person name="Hyde A.S."/>
            <person name="Dick G.J."/>
            <person name="Hinrichs K.-U."/>
            <person name="Teske A.P."/>
        </authorList>
    </citation>
    <scope>NUCLEOTIDE SEQUENCE [LARGE SCALE GENOMIC DNA]</scope>
    <source>
        <strain evidence="2">DG-45</strain>
    </source>
</reference>
<dbReference type="AlphaFoldDB" id="A0A0M0BM52"/>
<dbReference type="EMBL" id="LFWZ01000065">
    <property type="protein sequence ID" value="KON29421.1"/>
    <property type="molecule type" value="Genomic_DNA"/>
</dbReference>
<gene>
    <name evidence="2" type="ORF">AC482_06560</name>
</gene>
<dbReference type="Gene3D" id="3.40.630.10">
    <property type="entry name" value="Zn peptidases"/>
    <property type="match status" value="1"/>
</dbReference>
<protein>
    <recommendedName>
        <fullName evidence="1">Peptidase M20 domain-containing protein 2</fullName>
    </recommendedName>
</protein>
<accession>A0A0M0BM52</accession>
<dbReference type="SUPFAM" id="SSF53187">
    <property type="entry name" value="Zn-dependent exopeptidases"/>
    <property type="match status" value="1"/>
</dbReference>
<dbReference type="PANTHER" id="PTHR30575">
    <property type="entry name" value="PEPTIDASE M20"/>
    <property type="match status" value="1"/>
</dbReference>
<dbReference type="GO" id="GO:0071713">
    <property type="term" value="F:para-aminobenzoyl-glutamate hydrolase activity"/>
    <property type="evidence" value="ECO:0007669"/>
    <property type="project" value="TreeGrafter"/>
</dbReference>
<evidence type="ECO:0000313" key="2">
    <source>
        <dbReference type="EMBL" id="KON29421.1"/>
    </source>
</evidence>
<proteinExistence type="inferred from homology"/>
<dbReference type="PATRIC" id="fig|1685127.3.peg.96"/>
<dbReference type="GO" id="GO:0005737">
    <property type="term" value="C:cytoplasm"/>
    <property type="evidence" value="ECO:0007669"/>
    <property type="project" value="TreeGrafter"/>
</dbReference>
<dbReference type="Gene3D" id="3.30.70.360">
    <property type="match status" value="1"/>
</dbReference>
<sequence>MGDYIHANPELGYQERKAAERLTSELRRFGFEVEKGIHGMETAFRAELPGRGPGPKVALVAEYDALPPPIGHGCQHNLIAAMSVGAGMAMSGLMPELDGTLCVLGSPAEEGIVDGCGGKVLMIDEFRGMDAAMMIHPYDITTGGAPPTWNREGLEIEFQGAPANAGNAEDASRGVNALEACMLFWSAVNAYRPHIREGARVFGIITEGGTSPNIVPARAVTRLQIRVPTYPYFLEVVEKVKNCARGAALALGAQVKMRAYANRYLAFVPNHTLAAAYERNLRSLGVTAEEPYKMGGVTDMGNVSHACPSIQPYLATAPRGTTWHSSEAAGLAVSQMGHDAAIVGAKALCLTALDVFTGAVDVGKMRREFEEARAGLT</sequence>
<name>A0A0M0BM52_9ARCH</name>
<dbReference type="PIRSF" id="PIRSF037226">
    <property type="entry name" value="Amidohydrolase_ACY1L2_prd"/>
    <property type="match status" value="1"/>
</dbReference>